<name>A0A157LAT5_9BORD</name>
<dbReference type="OrthoDB" id="9798158at2"/>
<dbReference type="Proteomes" id="UP000077037">
    <property type="component" value="Unassembled WGS sequence"/>
</dbReference>
<gene>
    <name evidence="1" type="ORF">SAMEA1982600_00636</name>
</gene>
<dbReference type="Gene3D" id="3.10.450.530">
    <property type="entry name" value="Ribonuclease toxin, BrnT, of type II toxin-antitoxin system"/>
    <property type="match status" value="1"/>
</dbReference>
<evidence type="ECO:0000313" key="1">
    <source>
        <dbReference type="EMBL" id="SAH93389.1"/>
    </source>
</evidence>
<proteinExistence type="predicted"/>
<reference evidence="1 2" key="1">
    <citation type="submission" date="2016-03" db="EMBL/GenBank/DDBJ databases">
        <authorList>
            <consortium name="Pathogen Informatics"/>
        </authorList>
    </citation>
    <scope>NUCLEOTIDE SEQUENCE [LARGE SCALE GENOMIC DNA]</scope>
    <source>
        <strain evidence="1 2">NCTC13364</strain>
    </source>
</reference>
<dbReference type="Pfam" id="PF04365">
    <property type="entry name" value="BrnT_toxin"/>
    <property type="match status" value="1"/>
</dbReference>
<protein>
    <submittedName>
        <fullName evidence="1">Phage protein</fullName>
    </submittedName>
</protein>
<dbReference type="InterPro" id="IPR038573">
    <property type="entry name" value="BrnT_sf"/>
</dbReference>
<dbReference type="RefSeq" id="WP_066407879.1">
    <property type="nucleotide sequence ID" value="NZ_FKBS01000007.1"/>
</dbReference>
<organism evidence="1 2">
    <name type="scientific">Bordetella ansorpii</name>
    <dbReference type="NCBI Taxonomy" id="288768"/>
    <lineage>
        <taxon>Bacteria</taxon>
        <taxon>Pseudomonadati</taxon>
        <taxon>Pseudomonadota</taxon>
        <taxon>Betaproteobacteria</taxon>
        <taxon>Burkholderiales</taxon>
        <taxon>Alcaligenaceae</taxon>
        <taxon>Bordetella</taxon>
    </lineage>
</organism>
<accession>A0A157LAT5</accession>
<sequence>MNIVFDPVKSVDNQIKHGISLAAAQNREWDCALAALDDRRPYGEDRMIAIDYIGDRLYVVVYVDRDDCRRVISLRKANAREVKQYAEA</sequence>
<dbReference type="InterPro" id="IPR007460">
    <property type="entry name" value="BrnT_toxin"/>
</dbReference>
<dbReference type="EMBL" id="FKBS01000007">
    <property type="protein sequence ID" value="SAH93389.1"/>
    <property type="molecule type" value="Genomic_DNA"/>
</dbReference>
<dbReference type="AlphaFoldDB" id="A0A157LAT5"/>
<evidence type="ECO:0000313" key="2">
    <source>
        <dbReference type="Proteomes" id="UP000077037"/>
    </source>
</evidence>